<proteinExistence type="inferred from homology"/>
<dbReference type="InterPro" id="IPR004090">
    <property type="entry name" value="Chemotax_Me-accpt_rcpt"/>
</dbReference>
<evidence type="ECO:0000313" key="6">
    <source>
        <dbReference type="Proteomes" id="UP000223606"/>
    </source>
</evidence>
<dbReference type="RefSeq" id="WP_099558480.1">
    <property type="nucleotide sequence ID" value="NZ_LT960614.1"/>
</dbReference>
<dbReference type="InterPro" id="IPR004089">
    <property type="entry name" value="MCPsignal_dom"/>
</dbReference>
<dbReference type="OrthoDB" id="5292315at2"/>
<dbReference type="Gene3D" id="1.10.287.950">
    <property type="entry name" value="Methyl-accepting chemotaxis protein"/>
    <property type="match status" value="1"/>
</dbReference>
<gene>
    <name evidence="5" type="primary">mcp4_13</name>
    <name evidence="5" type="ORF">HDIA_4721</name>
</gene>
<dbReference type="GO" id="GO:0006935">
    <property type="term" value="P:chemotaxis"/>
    <property type="evidence" value="ECO:0007669"/>
    <property type="project" value="UniProtKB-KW"/>
</dbReference>
<feature type="domain" description="Methyl-accepting transducer" evidence="4">
    <location>
        <begin position="163"/>
        <end position="298"/>
    </location>
</feature>
<dbReference type="InterPro" id="IPR051310">
    <property type="entry name" value="MCP_chemotaxis"/>
</dbReference>
<evidence type="ECO:0000313" key="5">
    <source>
        <dbReference type="EMBL" id="SON58262.1"/>
    </source>
</evidence>
<dbReference type="GO" id="GO:0004888">
    <property type="term" value="F:transmembrane signaling receptor activity"/>
    <property type="evidence" value="ECO:0007669"/>
    <property type="project" value="InterPro"/>
</dbReference>
<protein>
    <submittedName>
        <fullName evidence="5">Methyl-accepting chemotaxis protein 4</fullName>
    </submittedName>
</protein>
<keyword evidence="3" id="KW-0807">Transducer</keyword>
<evidence type="ECO:0000256" key="2">
    <source>
        <dbReference type="ARBA" id="ARBA00029447"/>
    </source>
</evidence>
<keyword evidence="6" id="KW-1185">Reference proteome</keyword>
<dbReference type="SMART" id="SM00283">
    <property type="entry name" value="MA"/>
    <property type="match status" value="1"/>
</dbReference>
<evidence type="ECO:0000256" key="1">
    <source>
        <dbReference type="ARBA" id="ARBA00022500"/>
    </source>
</evidence>
<dbReference type="SUPFAM" id="SSF58104">
    <property type="entry name" value="Methyl-accepting chemotaxis protein (MCP) signaling domain"/>
    <property type="match status" value="1"/>
</dbReference>
<organism evidence="5 6">
    <name type="scientific">Hartmannibacter diazotrophicus</name>
    <dbReference type="NCBI Taxonomy" id="1482074"/>
    <lineage>
        <taxon>Bacteria</taxon>
        <taxon>Pseudomonadati</taxon>
        <taxon>Pseudomonadota</taxon>
        <taxon>Alphaproteobacteria</taxon>
        <taxon>Hyphomicrobiales</taxon>
        <taxon>Pleomorphomonadaceae</taxon>
        <taxon>Hartmannibacter</taxon>
    </lineage>
</organism>
<reference evidence="6" key="1">
    <citation type="submission" date="2017-09" db="EMBL/GenBank/DDBJ databases">
        <title>Genome sequence of Nannocystis excedens DSM 71.</title>
        <authorList>
            <person name="Blom J."/>
        </authorList>
    </citation>
    <scope>NUCLEOTIDE SEQUENCE [LARGE SCALE GENOMIC DNA]</scope>
    <source>
        <strain evidence="6">type strain: E19</strain>
    </source>
</reference>
<dbReference type="PANTHER" id="PTHR43531:SF11">
    <property type="entry name" value="METHYL-ACCEPTING CHEMOTAXIS PROTEIN 3"/>
    <property type="match status" value="1"/>
</dbReference>
<dbReference type="Proteomes" id="UP000223606">
    <property type="component" value="Chromosome 1"/>
</dbReference>
<dbReference type="PRINTS" id="PR00260">
    <property type="entry name" value="CHEMTRNSDUCR"/>
</dbReference>
<keyword evidence="1" id="KW-0145">Chemotaxis</keyword>
<dbReference type="GO" id="GO:0005886">
    <property type="term" value="C:plasma membrane"/>
    <property type="evidence" value="ECO:0007669"/>
    <property type="project" value="TreeGrafter"/>
</dbReference>
<accession>A0A2C9DD49</accession>
<comment type="similarity">
    <text evidence="2">Belongs to the methyl-accepting chemotaxis (MCP) protein family.</text>
</comment>
<dbReference type="PROSITE" id="PS50111">
    <property type="entry name" value="CHEMOTAXIS_TRANSDUC_2"/>
    <property type="match status" value="1"/>
</dbReference>
<sequence length="386" mass="41558">MLFSQRKLDVADAAEVVEVADAPDRAFGISGVPGPAAAAEAGSREAAVDLLSRLLQLNEVQRDSLRYFMTETMSVSDYVEGHVQELTERFQRLAVASSEQTEVVRGLAGEIGAVEFEGERLPISGLVSNLSEIMQDFFERVVYLSSRGVSLAYTLDDVLVVLKQMQGSISEIERINRQTHLLALNAKIEAARAGDKGQGFAVVANEVRILANSVNDLSAGLKEQIEQVSEGLRTGYQKVQEIATVDVSETNLAANSRLQSMMEGLVSQSEMIGEALTTSVRNSELISNDIAASVIGLQFQDRVKQRLENVTDGLDELTKVTAETASAEAARMAAPDRAGIEAMAERIATRFKLGETRQGYASALGLAVSEPAQPASAGDDDDIELF</sequence>
<evidence type="ECO:0000256" key="3">
    <source>
        <dbReference type="PROSITE-ProRule" id="PRU00284"/>
    </source>
</evidence>
<evidence type="ECO:0000259" key="4">
    <source>
        <dbReference type="PROSITE" id="PS50111"/>
    </source>
</evidence>
<dbReference type="KEGG" id="hdi:HDIA_4721"/>
<dbReference type="PANTHER" id="PTHR43531">
    <property type="entry name" value="PROTEIN ICFG"/>
    <property type="match status" value="1"/>
</dbReference>
<dbReference type="EMBL" id="LT960614">
    <property type="protein sequence ID" value="SON58262.1"/>
    <property type="molecule type" value="Genomic_DNA"/>
</dbReference>
<dbReference type="AlphaFoldDB" id="A0A2C9DD49"/>
<dbReference type="Pfam" id="PF00015">
    <property type="entry name" value="MCPsignal"/>
    <property type="match status" value="1"/>
</dbReference>
<dbReference type="GO" id="GO:0007165">
    <property type="term" value="P:signal transduction"/>
    <property type="evidence" value="ECO:0007669"/>
    <property type="project" value="UniProtKB-KW"/>
</dbReference>
<name>A0A2C9DD49_9HYPH</name>